<sequence>MSRRRSLFRLLSFVFRCDRYISFGPVIHMYWPHVGVWRECEVLHWIGWRIYRVWGSGWWHTNASQTLDSLTRIG</sequence>
<gene>
    <name evidence="1" type="ORF">FGIG_11945</name>
</gene>
<name>A0A504YTV3_FASGI</name>
<dbReference type="AlphaFoldDB" id="A0A504YTV3"/>
<protein>
    <submittedName>
        <fullName evidence="1">Uncharacterized protein</fullName>
    </submittedName>
</protein>
<evidence type="ECO:0000313" key="2">
    <source>
        <dbReference type="Proteomes" id="UP000316759"/>
    </source>
</evidence>
<accession>A0A504YTV3</accession>
<proteinExistence type="predicted"/>
<dbReference type="EMBL" id="SUNJ01008188">
    <property type="protein sequence ID" value="TPP61417.1"/>
    <property type="molecule type" value="Genomic_DNA"/>
</dbReference>
<evidence type="ECO:0000313" key="1">
    <source>
        <dbReference type="EMBL" id="TPP61417.1"/>
    </source>
</evidence>
<dbReference type="Proteomes" id="UP000316759">
    <property type="component" value="Unassembled WGS sequence"/>
</dbReference>
<keyword evidence="2" id="KW-1185">Reference proteome</keyword>
<comment type="caution">
    <text evidence="1">The sequence shown here is derived from an EMBL/GenBank/DDBJ whole genome shotgun (WGS) entry which is preliminary data.</text>
</comment>
<reference evidence="1 2" key="1">
    <citation type="submission" date="2019-04" db="EMBL/GenBank/DDBJ databases">
        <title>Annotation for the trematode Fasciola gigantica.</title>
        <authorList>
            <person name="Choi Y.-J."/>
        </authorList>
    </citation>
    <scope>NUCLEOTIDE SEQUENCE [LARGE SCALE GENOMIC DNA]</scope>
    <source>
        <strain evidence="1">Uganda_cow_1</strain>
    </source>
</reference>
<organism evidence="1 2">
    <name type="scientific">Fasciola gigantica</name>
    <name type="common">Giant liver fluke</name>
    <dbReference type="NCBI Taxonomy" id="46835"/>
    <lineage>
        <taxon>Eukaryota</taxon>
        <taxon>Metazoa</taxon>
        <taxon>Spiralia</taxon>
        <taxon>Lophotrochozoa</taxon>
        <taxon>Platyhelminthes</taxon>
        <taxon>Trematoda</taxon>
        <taxon>Digenea</taxon>
        <taxon>Plagiorchiida</taxon>
        <taxon>Echinostomata</taxon>
        <taxon>Echinostomatoidea</taxon>
        <taxon>Fasciolidae</taxon>
        <taxon>Fasciola</taxon>
    </lineage>
</organism>